<name>A0ABY3PJH1_9CYAN</name>
<keyword evidence="2" id="KW-1185">Reference proteome</keyword>
<sequence>MWALLVYPVQSASPAARRWWAYLSPAEARQLYTSPVFAAIKSEAQSTYLGGLRTPRTCLHTRSPWVQQMAAAQEMLSATYLALKWGKYGGADNAELDTYREQIAANWKAILEAGPIDLWQDNFDGATRQFVAGGCDYTKSYQPGWYEGDIALRFWIFGALPAYDAVRDDLSASDREAIDAWLRGLADKLWSGRDFGREHNRGASAVAQAHVIALVLQDRSRFESYYSHSSGGLKDYYQQMNYAPLAGCDFPERPGLTRELSYRDGAHGIHPVIHGFGALAVAAHAARTGGSADWNVARTGDPAGLRAVLDTWYAISGPLRRRFTAYAHCLERRSGAATAFKEAALDGRLWSPLAFIEPRFAQVANQGRGSRRLLWQARSQLFARDTR</sequence>
<dbReference type="SUPFAM" id="SSF48230">
    <property type="entry name" value="Chondroitin AC/alginate lyase"/>
    <property type="match status" value="1"/>
</dbReference>
<dbReference type="InterPro" id="IPR008929">
    <property type="entry name" value="Chondroitin_lyas"/>
</dbReference>
<dbReference type="RefSeq" id="WP_230840798.1">
    <property type="nucleotide sequence ID" value="NZ_CP063845.1"/>
</dbReference>
<reference evidence="1 2" key="1">
    <citation type="journal article" date="2021" name="Genome Biol. Evol.">
        <title>Complete Genome Sequencing of a Novel Gloeobacter Species from a Waterfall Cave in Mexico.</title>
        <authorList>
            <person name="Saw J.H."/>
            <person name="Cardona T."/>
            <person name="Montejano G."/>
        </authorList>
    </citation>
    <scope>NUCLEOTIDE SEQUENCE [LARGE SCALE GENOMIC DNA]</scope>
    <source>
        <strain evidence="1">MG652769</strain>
    </source>
</reference>
<evidence type="ECO:0008006" key="3">
    <source>
        <dbReference type="Google" id="ProtNLM"/>
    </source>
</evidence>
<accession>A0ABY3PJH1</accession>
<gene>
    <name evidence="1" type="ORF">ISF26_18460</name>
</gene>
<dbReference type="EMBL" id="CP063845">
    <property type="protein sequence ID" value="UFP93744.1"/>
    <property type="molecule type" value="Genomic_DNA"/>
</dbReference>
<protein>
    <recommendedName>
        <fullName evidence="3">Alginate lyase domain-containing protein</fullName>
    </recommendedName>
</protein>
<evidence type="ECO:0000313" key="1">
    <source>
        <dbReference type="EMBL" id="UFP93744.1"/>
    </source>
</evidence>
<proteinExistence type="predicted"/>
<evidence type="ECO:0000313" key="2">
    <source>
        <dbReference type="Proteomes" id="UP001054846"/>
    </source>
</evidence>
<dbReference type="Gene3D" id="1.50.10.100">
    <property type="entry name" value="Chondroitin AC/alginate lyase"/>
    <property type="match status" value="1"/>
</dbReference>
<dbReference type="Proteomes" id="UP001054846">
    <property type="component" value="Chromosome"/>
</dbReference>
<organism evidence="1 2">
    <name type="scientific">Gloeobacter morelensis MG652769</name>
    <dbReference type="NCBI Taxonomy" id="2781736"/>
    <lineage>
        <taxon>Bacteria</taxon>
        <taxon>Bacillati</taxon>
        <taxon>Cyanobacteriota</taxon>
        <taxon>Cyanophyceae</taxon>
        <taxon>Gloeobacterales</taxon>
        <taxon>Gloeobacteraceae</taxon>
        <taxon>Gloeobacter</taxon>
        <taxon>Gloeobacter morelensis</taxon>
    </lineage>
</organism>